<keyword evidence="5" id="KW-1185">Reference proteome</keyword>
<dbReference type="Proteomes" id="UP000014216">
    <property type="component" value="Unassembled WGS sequence"/>
</dbReference>
<sequence length="92" mass="10428">MKTNTSPYNPFDYLETEEEINEYLNDAFMDDDPQVFLVALGHLARKQGMQEVARRTGLNRESLYKSLSGSGNPHFFTVKKVIKALGCKLEVA</sequence>
<evidence type="ECO:0000313" key="3">
    <source>
        <dbReference type="EMBL" id="EMS79145.1"/>
    </source>
</evidence>
<dbReference type="EMBL" id="APJX01000005">
    <property type="protein sequence ID" value="EMS79132.1"/>
    <property type="molecule type" value="Genomic_DNA"/>
</dbReference>
<dbReference type="InterPro" id="IPR014057">
    <property type="entry name" value="HI1420"/>
</dbReference>
<organism evidence="4 5">
    <name type="scientific">Desulfotignum phosphitoxidans DSM 13687</name>
    <dbReference type="NCBI Taxonomy" id="1286635"/>
    <lineage>
        <taxon>Bacteria</taxon>
        <taxon>Pseudomonadati</taxon>
        <taxon>Thermodesulfobacteriota</taxon>
        <taxon>Desulfobacteria</taxon>
        <taxon>Desulfobacterales</taxon>
        <taxon>Desulfobacteraceae</taxon>
        <taxon>Desulfotignum</taxon>
    </lineage>
</organism>
<evidence type="ECO:0000313" key="5">
    <source>
        <dbReference type="Proteomes" id="UP000014216"/>
    </source>
</evidence>
<dbReference type="NCBIfam" id="TIGR02684">
    <property type="entry name" value="dnstrm_HI1420"/>
    <property type="match status" value="1"/>
</dbReference>
<dbReference type="SUPFAM" id="SSF47413">
    <property type="entry name" value="lambda repressor-like DNA-binding domains"/>
    <property type="match status" value="1"/>
</dbReference>
<dbReference type="AlphaFoldDB" id="S0FVQ3"/>
<accession>S0FVQ3</accession>
<dbReference type="EMBL" id="APJX01000005">
    <property type="protein sequence ID" value="EMS79158.1"/>
    <property type="molecule type" value="Genomic_DNA"/>
</dbReference>
<comment type="caution">
    <text evidence="4">The sequence shown here is derived from an EMBL/GenBank/DDBJ whole genome shotgun (WGS) entry which is preliminary data.</text>
</comment>
<dbReference type="GO" id="GO:0003677">
    <property type="term" value="F:DNA binding"/>
    <property type="evidence" value="ECO:0007669"/>
    <property type="project" value="InterPro"/>
</dbReference>
<dbReference type="EMBL" id="APJX01000005">
    <property type="protein sequence ID" value="EMS79145.1"/>
    <property type="molecule type" value="Genomic_DNA"/>
</dbReference>
<evidence type="ECO:0000259" key="1">
    <source>
        <dbReference type="PROSITE" id="PS50943"/>
    </source>
</evidence>
<feature type="domain" description="HTH cro/C1-type" evidence="1">
    <location>
        <begin position="49"/>
        <end position="92"/>
    </location>
</feature>
<dbReference type="InterPro" id="IPR001387">
    <property type="entry name" value="Cro/C1-type_HTH"/>
</dbReference>
<protein>
    <submittedName>
        <fullName evidence="4">HTH domain-containing protein</fullName>
    </submittedName>
    <submittedName>
        <fullName evidence="2">Putative addiction module antidote protein</fullName>
    </submittedName>
</protein>
<dbReference type="PANTHER" id="PTHR40275">
    <property type="entry name" value="SSL7038 PROTEIN"/>
    <property type="match status" value="1"/>
</dbReference>
<evidence type="ECO:0000313" key="4">
    <source>
        <dbReference type="EMBL" id="EMS79158.1"/>
    </source>
</evidence>
<gene>
    <name evidence="2" type="ORF">Dpo_5c00550</name>
    <name evidence="3" type="ORF">Dpo_5c00680</name>
    <name evidence="4" type="ORF">Dpo_5c00810</name>
</gene>
<dbReference type="PANTHER" id="PTHR40275:SF1">
    <property type="entry name" value="SSL7038 PROTEIN"/>
    <property type="match status" value="1"/>
</dbReference>
<dbReference type="InterPro" id="IPR010982">
    <property type="entry name" value="Lambda_DNA-bd_dom_sf"/>
</dbReference>
<dbReference type="Gene3D" id="1.10.260.40">
    <property type="entry name" value="lambda repressor-like DNA-binding domains"/>
    <property type="match status" value="1"/>
</dbReference>
<dbReference type="RefSeq" id="WP_006966233.1">
    <property type="nucleotide sequence ID" value="NZ_APJX01000005.1"/>
</dbReference>
<dbReference type="OrthoDB" id="9798416at2"/>
<proteinExistence type="predicted"/>
<dbReference type="Pfam" id="PF21716">
    <property type="entry name" value="dnstrm_HI1420"/>
    <property type="match status" value="1"/>
</dbReference>
<name>S0FVQ3_9BACT</name>
<reference evidence="4 5" key="1">
    <citation type="journal article" date="2013" name="Genome Announc.">
        <title>Draft Genome Sequence of Desulfotignum phosphitoxidans DSM 13687 Strain FiPS-3.</title>
        <authorList>
            <person name="Poehlein A."/>
            <person name="Daniel R."/>
            <person name="Simeonova D.D."/>
        </authorList>
    </citation>
    <scope>NUCLEOTIDE SEQUENCE [LARGE SCALE GENOMIC DNA]</scope>
    <source>
        <strain evidence="4 5">DSM 13687</strain>
    </source>
</reference>
<evidence type="ECO:0000313" key="2">
    <source>
        <dbReference type="EMBL" id="EMS79132.1"/>
    </source>
</evidence>
<dbReference type="PROSITE" id="PS50943">
    <property type="entry name" value="HTH_CROC1"/>
    <property type="match status" value="1"/>
</dbReference>
<dbReference type="CDD" id="cd00093">
    <property type="entry name" value="HTH_XRE"/>
    <property type="match status" value="1"/>
</dbReference>